<accession>A0A8D9BCE2</accession>
<evidence type="ECO:0000313" key="1">
    <source>
        <dbReference type="EMBL" id="CAG6780647.1"/>
    </source>
</evidence>
<proteinExistence type="predicted"/>
<organism evidence="1">
    <name type="scientific">Cacopsylla melanoneura</name>
    <dbReference type="NCBI Taxonomy" id="428564"/>
    <lineage>
        <taxon>Eukaryota</taxon>
        <taxon>Metazoa</taxon>
        <taxon>Ecdysozoa</taxon>
        <taxon>Arthropoda</taxon>
        <taxon>Hexapoda</taxon>
        <taxon>Insecta</taxon>
        <taxon>Pterygota</taxon>
        <taxon>Neoptera</taxon>
        <taxon>Paraneoptera</taxon>
        <taxon>Hemiptera</taxon>
        <taxon>Sternorrhyncha</taxon>
        <taxon>Psylloidea</taxon>
        <taxon>Psyllidae</taxon>
        <taxon>Psyllinae</taxon>
        <taxon>Cacopsylla</taxon>
    </lineage>
</organism>
<sequence>MRSLLSVRVIPHFVCSVFSHSIEAFVRSLLSVRVVPHFVCSLITHSIEAFEIVQVNFTVEFLLIHDAAVLLIKPLITPVKIKPLITRVDFHVNYIYCYRLLFKGCFQLNEQPLFVVEGSYATR</sequence>
<protein>
    <submittedName>
        <fullName evidence="1">Uncharacterized protein</fullName>
    </submittedName>
</protein>
<reference evidence="1" key="1">
    <citation type="submission" date="2021-05" db="EMBL/GenBank/DDBJ databases">
        <authorList>
            <person name="Alioto T."/>
            <person name="Alioto T."/>
            <person name="Gomez Garrido J."/>
        </authorList>
    </citation>
    <scope>NUCLEOTIDE SEQUENCE</scope>
</reference>
<dbReference type="EMBL" id="HBUF01619355">
    <property type="protein sequence ID" value="CAG6780647.1"/>
    <property type="molecule type" value="Transcribed_RNA"/>
</dbReference>
<name>A0A8D9BCE2_9HEMI</name>
<dbReference type="AlphaFoldDB" id="A0A8D9BCE2"/>